<evidence type="ECO:0008006" key="3">
    <source>
        <dbReference type="Google" id="ProtNLM"/>
    </source>
</evidence>
<comment type="caution">
    <text evidence="1">The sequence shown here is derived from an EMBL/GenBank/DDBJ whole genome shotgun (WGS) entry which is preliminary data.</text>
</comment>
<dbReference type="PROSITE" id="PS51257">
    <property type="entry name" value="PROKAR_LIPOPROTEIN"/>
    <property type="match status" value="1"/>
</dbReference>
<accession>A0ABT4AL53</accession>
<keyword evidence="2" id="KW-1185">Reference proteome</keyword>
<proteinExistence type="predicted"/>
<organism evidence="1 2">
    <name type="scientific">Archangium lansingense</name>
    <dbReference type="NCBI Taxonomy" id="2995310"/>
    <lineage>
        <taxon>Bacteria</taxon>
        <taxon>Pseudomonadati</taxon>
        <taxon>Myxococcota</taxon>
        <taxon>Myxococcia</taxon>
        <taxon>Myxococcales</taxon>
        <taxon>Cystobacterineae</taxon>
        <taxon>Archangiaceae</taxon>
        <taxon>Archangium</taxon>
    </lineage>
</organism>
<name>A0ABT4AL53_9BACT</name>
<reference evidence="1 2" key="1">
    <citation type="submission" date="2022-11" db="EMBL/GenBank/DDBJ databases">
        <title>Minimal conservation of predation-associated metabolite biosynthetic gene clusters underscores biosynthetic potential of Myxococcota including descriptions for ten novel species: Archangium lansinium sp. nov., Myxococcus landrumus sp. nov., Nannocystis bai.</title>
        <authorList>
            <person name="Ahearne A."/>
            <person name="Stevens C."/>
            <person name="Phillips K."/>
        </authorList>
    </citation>
    <scope>NUCLEOTIDE SEQUENCE [LARGE SCALE GENOMIC DNA]</scope>
    <source>
        <strain evidence="1 2">MIWBW</strain>
    </source>
</reference>
<evidence type="ECO:0000313" key="1">
    <source>
        <dbReference type="EMBL" id="MCY1082375.1"/>
    </source>
</evidence>
<dbReference type="RefSeq" id="WP_267540947.1">
    <property type="nucleotide sequence ID" value="NZ_JAPNKA010000001.1"/>
</dbReference>
<sequence>MMRLLILCALVSSALFGCHHESEHVLQLIPSPNGAYQVVVLDCAADARDCSTLLKVIRAGEPKTRETRSVQEMVLTRGVQPRIAWMSDSELVIEVPGGSSRPTMKGEVSFVLAPWRATTSLFGSRLPPGAGMARTPVPTGPPTLAESVETSLDEAVRKGLLRRANLGDKKQWEAEMARLAPERGLPPGTGEIRSLRANSAGTLSDAYVVLRPMTLPAGLYGAHSAAFFVPKGTARPRGNPGHSVIYDFNDMSCTGVGCG</sequence>
<dbReference type="Proteomes" id="UP001207654">
    <property type="component" value="Unassembled WGS sequence"/>
</dbReference>
<gene>
    <name evidence="1" type="ORF">OV287_48815</name>
</gene>
<protein>
    <recommendedName>
        <fullName evidence="3">Lipoprotein</fullName>
    </recommendedName>
</protein>
<dbReference type="EMBL" id="JAPNKA010000001">
    <property type="protein sequence ID" value="MCY1082375.1"/>
    <property type="molecule type" value="Genomic_DNA"/>
</dbReference>
<evidence type="ECO:0000313" key="2">
    <source>
        <dbReference type="Proteomes" id="UP001207654"/>
    </source>
</evidence>